<dbReference type="OrthoDB" id="7472820at2"/>
<proteinExistence type="predicted"/>
<name>A0A074M6K9_ERYLO</name>
<dbReference type="EMBL" id="JMIW01000006">
    <property type="protein sequence ID" value="KEO89014.1"/>
    <property type="molecule type" value="Genomic_DNA"/>
</dbReference>
<protein>
    <submittedName>
        <fullName evidence="2">Uncharacterized protein</fullName>
    </submittedName>
</protein>
<keyword evidence="1" id="KW-0812">Transmembrane</keyword>
<reference evidence="2 3" key="1">
    <citation type="submission" date="2014-04" db="EMBL/GenBank/DDBJ databases">
        <title>A comprehensive comparison of genomes of Erythrobacter spp. strains.</title>
        <authorList>
            <person name="Zheng Q."/>
        </authorList>
    </citation>
    <scope>NUCLEOTIDE SEQUENCE [LARGE SCALE GENOMIC DNA]</scope>
    <source>
        <strain evidence="2 3">DSM 6997</strain>
    </source>
</reference>
<dbReference type="STRING" id="1044.EH31_13285"/>
<comment type="caution">
    <text evidence="2">The sequence shown here is derived from an EMBL/GenBank/DDBJ whole genome shotgun (WGS) entry which is preliminary data.</text>
</comment>
<dbReference type="Proteomes" id="UP000027647">
    <property type="component" value="Unassembled WGS sequence"/>
</dbReference>
<sequence length="83" mass="9385">MFLNALLVVLAFSGIMGLTSMFLSHRRSMAEIKYGKSDREVALTEENGELRETVSLMQDRLAVLEQIATDPARRTADEIEKLR</sequence>
<feature type="transmembrane region" description="Helical" evidence="1">
    <location>
        <begin position="6"/>
        <end position="23"/>
    </location>
</feature>
<gene>
    <name evidence="2" type="ORF">EH31_13285</name>
</gene>
<evidence type="ECO:0000313" key="2">
    <source>
        <dbReference type="EMBL" id="KEO89014.1"/>
    </source>
</evidence>
<keyword evidence="1" id="KW-1133">Transmembrane helix</keyword>
<accession>A0A074M6K9</accession>
<evidence type="ECO:0000256" key="1">
    <source>
        <dbReference type="SAM" id="Phobius"/>
    </source>
</evidence>
<dbReference type="AlphaFoldDB" id="A0A074M6K9"/>
<evidence type="ECO:0000313" key="3">
    <source>
        <dbReference type="Proteomes" id="UP000027647"/>
    </source>
</evidence>
<keyword evidence="3" id="KW-1185">Reference proteome</keyword>
<organism evidence="2 3">
    <name type="scientific">Erythrobacter longus</name>
    <dbReference type="NCBI Taxonomy" id="1044"/>
    <lineage>
        <taxon>Bacteria</taxon>
        <taxon>Pseudomonadati</taxon>
        <taxon>Pseudomonadota</taxon>
        <taxon>Alphaproteobacteria</taxon>
        <taxon>Sphingomonadales</taxon>
        <taxon>Erythrobacteraceae</taxon>
        <taxon>Erythrobacter/Porphyrobacter group</taxon>
        <taxon>Erythrobacter</taxon>
    </lineage>
</organism>
<keyword evidence="1" id="KW-0472">Membrane</keyword>